<dbReference type="InterPro" id="IPR036390">
    <property type="entry name" value="WH_DNA-bd_sf"/>
</dbReference>
<dbReference type="RefSeq" id="WP_339588194.1">
    <property type="nucleotide sequence ID" value="NZ_JBBHJZ010000003.1"/>
</dbReference>
<dbReference type="Pfam" id="PF01047">
    <property type="entry name" value="MarR"/>
    <property type="match status" value="1"/>
</dbReference>
<dbReference type="SUPFAM" id="SSF46785">
    <property type="entry name" value="Winged helix' DNA-binding domain"/>
    <property type="match status" value="1"/>
</dbReference>
<dbReference type="EMBL" id="JBBHJZ010000003">
    <property type="protein sequence ID" value="MEJ5978261.1"/>
    <property type="molecule type" value="Genomic_DNA"/>
</dbReference>
<comment type="caution">
    <text evidence="2">The sequence shown here is derived from an EMBL/GenBank/DDBJ whole genome shotgun (WGS) entry which is preliminary data.</text>
</comment>
<feature type="domain" description="HTH marR-type" evidence="1">
    <location>
        <begin position="25"/>
        <end position="157"/>
    </location>
</feature>
<dbReference type="InterPro" id="IPR000835">
    <property type="entry name" value="HTH_MarR-typ"/>
</dbReference>
<dbReference type="PANTHER" id="PTHR33164:SF43">
    <property type="entry name" value="HTH-TYPE TRANSCRIPTIONAL REPRESSOR YETL"/>
    <property type="match status" value="1"/>
</dbReference>
<evidence type="ECO:0000259" key="1">
    <source>
        <dbReference type="PROSITE" id="PS50995"/>
    </source>
</evidence>
<dbReference type="SMART" id="SM00347">
    <property type="entry name" value="HTH_MARR"/>
    <property type="match status" value="1"/>
</dbReference>
<dbReference type="PANTHER" id="PTHR33164">
    <property type="entry name" value="TRANSCRIPTIONAL REGULATOR, MARR FAMILY"/>
    <property type="match status" value="1"/>
</dbReference>
<dbReference type="InterPro" id="IPR036388">
    <property type="entry name" value="WH-like_DNA-bd_sf"/>
</dbReference>
<evidence type="ECO:0000313" key="2">
    <source>
        <dbReference type="EMBL" id="MEJ5978261.1"/>
    </source>
</evidence>
<dbReference type="Proteomes" id="UP001361239">
    <property type="component" value="Unassembled WGS sequence"/>
</dbReference>
<name>A0ABU8S011_9SPHN</name>
<evidence type="ECO:0000313" key="3">
    <source>
        <dbReference type="Proteomes" id="UP001361239"/>
    </source>
</evidence>
<dbReference type="PRINTS" id="PR00598">
    <property type="entry name" value="HTHMARR"/>
</dbReference>
<dbReference type="InterPro" id="IPR039422">
    <property type="entry name" value="MarR/SlyA-like"/>
</dbReference>
<protein>
    <submittedName>
        <fullName evidence="2">MarR family winged helix-turn-helix transcriptional regulator</fullName>
    </submittedName>
</protein>
<reference evidence="2 3" key="1">
    <citation type="submission" date="2024-03" db="EMBL/GenBank/DDBJ databases">
        <authorList>
            <person name="Jo J.-H."/>
        </authorList>
    </citation>
    <scope>NUCLEOTIDE SEQUENCE [LARGE SCALE GENOMIC DNA]</scope>
    <source>
        <strain evidence="2 3">PS1R-30</strain>
    </source>
</reference>
<sequence>MNARTGIPKRANDSGEARVSLGRLGDFIGFRLRRVQNQLSRNFAVVSANEGLRSGLFSSLAIVSANPGISQSELSREVGLDKSVTVTIVDELEKYGWAERRRSPSDRRRHALFVTPAGEAKLEGLFALMEKTEAAALHQLTGDEMRVLSELLDRMYEAIVRDDI</sequence>
<accession>A0ABU8S011</accession>
<organism evidence="2 3">
    <name type="scientific">Novosphingobium anseongense</name>
    <dbReference type="NCBI Taxonomy" id="3133436"/>
    <lineage>
        <taxon>Bacteria</taxon>
        <taxon>Pseudomonadati</taxon>
        <taxon>Pseudomonadota</taxon>
        <taxon>Alphaproteobacteria</taxon>
        <taxon>Sphingomonadales</taxon>
        <taxon>Sphingomonadaceae</taxon>
        <taxon>Novosphingobium</taxon>
    </lineage>
</organism>
<keyword evidence="3" id="KW-1185">Reference proteome</keyword>
<proteinExistence type="predicted"/>
<dbReference type="Gene3D" id="1.10.10.10">
    <property type="entry name" value="Winged helix-like DNA-binding domain superfamily/Winged helix DNA-binding domain"/>
    <property type="match status" value="1"/>
</dbReference>
<dbReference type="PROSITE" id="PS50995">
    <property type="entry name" value="HTH_MARR_2"/>
    <property type="match status" value="1"/>
</dbReference>
<gene>
    <name evidence="2" type="ORF">WG901_16535</name>
</gene>